<reference evidence="2 3" key="1">
    <citation type="submission" date="2016-10" db="EMBL/GenBank/DDBJ databases">
        <authorList>
            <person name="de Groot N.N."/>
        </authorList>
    </citation>
    <scope>NUCLEOTIDE SEQUENCE [LARGE SCALE GENOMIC DNA]</scope>
    <source>
        <strain evidence="2 3">ASO4-2</strain>
    </source>
</reference>
<dbReference type="PROSITE" id="PS51707">
    <property type="entry name" value="CYTH"/>
    <property type="match status" value="1"/>
</dbReference>
<proteinExistence type="predicted"/>
<dbReference type="RefSeq" id="WP_092115981.1">
    <property type="nucleotide sequence ID" value="NZ_FMXO01000001.1"/>
</dbReference>
<dbReference type="SMART" id="SM01118">
    <property type="entry name" value="CYTH"/>
    <property type="match status" value="1"/>
</dbReference>
<dbReference type="PANTHER" id="PTHR21028:SF2">
    <property type="entry name" value="CYTH DOMAIN-CONTAINING PROTEIN"/>
    <property type="match status" value="1"/>
</dbReference>
<evidence type="ECO:0000313" key="2">
    <source>
        <dbReference type="EMBL" id="SDB01764.1"/>
    </source>
</evidence>
<dbReference type="Pfam" id="PF01928">
    <property type="entry name" value="CYTH"/>
    <property type="match status" value="1"/>
</dbReference>
<dbReference type="PANTHER" id="PTHR21028">
    <property type="entry name" value="SI:CH211-156B7.4"/>
    <property type="match status" value="1"/>
</dbReference>
<organism evidence="2 3">
    <name type="scientific">Desulfonatronum thiosulfatophilum</name>
    <dbReference type="NCBI Taxonomy" id="617002"/>
    <lineage>
        <taxon>Bacteria</taxon>
        <taxon>Pseudomonadati</taxon>
        <taxon>Thermodesulfobacteriota</taxon>
        <taxon>Desulfovibrionia</taxon>
        <taxon>Desulfovibrionales</taxon>
        <taxon>Desulfonatronaceae</taxon>
        <taxon>Desulfonatronum</taxon>
    </lineage>
</organism>
<protein>
    <submittedName>
        <fullName evidence="2">Adenylate cyclase, class 2</fullName>
    </submittedName>
</protein>
<gene>
    <name evidence="2" type="ORF">SAMN05660653_00016</name>
</gene>
<dbReference type="InterPro" id="IPR008173">
    <property type="entry name" value="Adenylyl_cyclase_CyaB"/>
</dbReference>
<dbReference type="SUPFAM" id="SSF55154">
    <property type="entry name" value="CYTH-like phosphatases"/>
    <property type="match status" value="1"/>
</dbReference>
<dbReference type="AlphaFoldDB" id="A0A1G5ZZZ5"/>
<name>A0A1G5ZZZ5_9BACT</name>
<evidence type="ECO:0000313" key="3">
    <source>
        <dbReference type="Proteomes" id="UP000198771"/>
    </source>
</evidence>
<dbReference type="InterPro" id="IPR033469">
    <property type="entry name" value="CYTH-like_dom_sf"/>
</dbReference>
<keyword evidence="3" id="KW-1185">Reference proteome</keyword>
<dbReference type="STRING" id="617002.SAMN05660653_00016"/>
<accession>A0A1G5ZZZ5</accession>
<dbReference type="Proteomes" id="UP000198771">
    <property type="component" value="Unassembled WGS sequence"/>
</dbReference>
<dbReference type="EMBL" id="FMXO01000001">
    <property type="protein sequence ID" value="SDB01764.1"/>
    <property type="molecule type" value="Genomic_DNA"/>
</dbReference>
<dbReference type="CDD" id="cd07890">
    <property type="entry name" value="CYTH-like_AC_IV-like"/>
    <property type="match status" value="1"/>
</dbReference>
<evidence type="ECO:0000259" key="1">
    <source>
        <dbReference type="PROSITE" id="PS51707"/>
    </source>
</evidence>
<dbReference type="Gene3D" id="2.40.320.10">
    <property type="entry name" value="Hypothetical Protein Pfu-838710-001"/>
    <property type="match status" value="1"/>
</dbReference>
<feature type="domain" description="CYTH" evidence="1">
    <location>
        <begin position="2"/>
        <end position="169"/>
    </location>
</feature>
<sequence>MALEIEQKFLEPDMDLLRERLVRGGATFCSQGFEDNFIFDTPDKLLRSQNILLRLRHAGETVLTLKKKPESLPADDSRYKILEEVETVVGDMAALRKILEHLGYGVAFRYQKFRATWQWESCIICLDTLPFTQVVELEGTPESIQRTAQRFGLDNLQSSTLNYLQLYRTHQQSLGLSVEDRFLFTKTQRDALMEARMESR</sequence>
<dbReference type="OrthoDB" id="116396at2"/>
<dbReference type="InterPro" id="IPR023577">
    <property type="entry name" value="CYTH_domain"/>
</dbReference>